<evidence type="ECO:0000256" key="3">
    <source>
        <dbReference type="PROSITE-ProRule" id="PRU00023"/>
    </source>
</evidence>
<dbReference type="Pfam" id="PF00023">
    <property type="entry name" value="Ank"/>
    <property type="match status" value="1"/>
</dbReference>
<dbReference type="PROSITE" id="PS50297">
    <property type="entry name" value="ANK_REP_REGION"/>
    <property type="match status" value="3"/>
</dbReference>
<dbReference type="InterPro" id="IPR036770">
    <property type="entry name" value="Ankyrin_rpt-contain_sf"/>
</dbReference>
<dbReference type="SMART" id="SM00248">
    <property type="entry name" value="ANK"/>
    <property type="match status" value="5"/>
</dbReference>
<dbReference type="OrthoDB" id="7729168at2759"/>
<dbReference type="SUPFAM" id="SSF48403">
    <property type="entry name" value="Ankyrin repeat"/>
    <property type="match status" value="1"/>
</dbReference>
<dbReference type="Pfam" id="PF13637">
    <property type="entry name" value="Ank_4"/>
    <property type="match status" value="1"/>
</dbReference>
<dbReference type="GO" id="GO:0000151">
    <property type="term" value="C:ubiquitin ligase complex"/>
    <property type="evidence" value="ECO:0007669"/>
    <property type="project" value="TreeGrafter"/>
</dbReference>
<organism evidence="5 6">
    <name type="scientific">Edaphochlamys debaryana</name>
    <dbReference type="NCBI Taxonomy" id="47281"/>
    <lineage>
        <taxon>Eukaryota</taxon>
        <taxon>Viridiplantae</taxon>
        <taxon>Chlorophyta</taxon>
        <taxon>core chlorophytes</taxon>
        <taxon>Chlorophyceae</taxon>
        <taxon>CS clade</taxon>
        <taxon>Chlamydomonadales</taxon>
        <taxon>Chlamydomonadales incertae sedis</taxon>
        <taxon>Edaphochlamys</taxon>
    </lineage>
</organism>
<dbReference type="InterPro" id="IPR002110">
    <property type="entry name" value="Ankyrin_rpt"/>
</dbReference>
<feature type="region of interest" description="Disordered" evidence="4">
    <location>
        <begin position="493"/>
        <end position="586"/>
    </location>
</feature>
<feature type="repeat" description="ANK" evidence="3">
    <location>
        <begin position="712"/>
        <end position="744"/>
    </location>
</feature>
<evidence type="ECO:0000313" key="6">
    <source>
        <dbReference type="Proteomes" id="UP000612055"/>
    </source>
</evidence>
<keyword evidence="2 3" id="KW-0040">ANK repeat</keyword>
<feature type="repeat" description="ANK" evidence="3">
    <location>
        <begin position="672"/>
        <end position="697"/>
    </location>
</feature>
<accession>A0A835YFN1</accession>
<feature type="compositionally biased region" description="Low complexity" evidence="4">
    <location>
        <begin position="278"/>
        <end position="290"/>
    </location>
</feature>
<feature type="region of interest" description="Disordered" evidence="4">
    <location>
        <begin position="277"/>
        <end position="325"/>
    </location>
</feature>
<dbReference type="PANTHER" id="PTHR24173">
    <property type="entry name" value="ANKYRIN REPEAT CONTAINING"/>
    <property type="match status" value="1"/>
</dbReference>
<dbReference type="PRINTS" id="PR01415">
    <property type="entry name" value="ANKYRIN"/>
</dbReference>
<evidence type="ECO:0000256" key="1">
    <source>
        <dbReference type="ARBA" id="ARBA00022737"/>
    </source>
</evidence>
<dbReference type="PROSITE" id="PS50088">
    <property type="entry name" value="ANK_REPEAT"/>
    <property type="match status" value="3"/>
</dbReference>
<dbReference type="PANTHER" id="PTHR24173:SF74">
    <property type="entry name" value="ANKYRIN REPEAT DOMAIN-CONTAINING PROTEIN 16"/>
    <property type="match status" value="1"/>
</dbReference>
<dbReference type="Gene3D" id="1.25.40.20">
    <property type="entry name" value="Ankyrin repeat-containing domain"/>
    <property type="match status" value="3"/>
</dbReference>
<proteinExistence type="predicted"/>
<gene>
    <name evidence="5" type="ORF">HYH03_000179</name>
</gene>
<evidence type="ECO:0000256" key="2">
    <source>
        <dbReference type="ARBA" id="ARBA00023043"/>
    </source>
</evidence>
<evidence type="ECO:0000313" key="5">
    <source>
        <dbReference type="EMBL" id="KAG2501676.1"/>
    </source>
</evidence>
<feature type="compositionally biased region" description="Pro residues" evidence="4">
    <location>
        <begin position="563"/>
        <end position="575"/>
    </location>
</feature>
<feature type="repeat" description="ANK" evidence="3">
    <location>
        <begin position="745"/>
        <end position="777"/>
    </location>
</feature>
<feature type="compositionally biased region" description="Gly residues" evidence="4">
    <location>
        <begin position="291"/>
        <end position="309"/>
    </location>
</feature>
<dbReference type="Pfam" id="PF12796">
    <property type="entry name" value="Ank_2"/>
    <property type="match status" value="1"/>
</dbReference>
<feature type="compositionally biased region" description="Low complexity" evidence="4">
    <location>
        <begin position="576"/>
        <end position="586"/>
    </location>
</feature>
<sequence>MPPKGPQGATFASFLPAALQKTPEPEAPALFNGPPRPPRCRCEGPFDLCWRYPKDIANPACKPTWDRILAPFAFRGRPWTIVELRSLWPHTIQALNERLQRGRMERTLKEDLQDDLQVWVDLIQHSCKPHPRPPRAGMKTLIVQGRILAEAIAQDALFQLDPADPSAPRPDRDLVDLIARLREHHPASLLAPALHVLRTLGNTAVHLDRDSARLTDAEIGDAACICCRCVVLVVDAYMHMCANLHRHEEAQEALAQPLAEAPVAPIPAPNVLLRPREAAPAAAAADEGAPANGGGSGGRRYSSGGGSGGARSHTGSLDGTGPRVPYSLAAADGGGVVAGRPGSPTGSRQWWPPMAAAEAAAVAAVPLPSSSAPTAPPTLLRRPDSFGIMADGAAAPSGPSAVPLEAPVGAASISDWLQSIPTATPAAVPNTVGLPYQRSPGGSGSGMAPYVLPPAAGARHGAAAAAASSSYTGLGLGTDSWLGGGGGGGAAFRGAGSGGGGGASGHPAGSSPTRRSPISLVSDPHAHPPPPHPYAPALHPAGSGHPSATGVASASHPNLLIPVPIPVPTPSPSSTPAPSSTSTSAAPALDASKRLLQLCAASASPPGSKVQQLLEAGASLAVQDKSGMSALHMACYWCHVEAAGKLLAALARAGPGFAPHMDPVTGVLADREGRTPLWVAAQRGHVELVRMLAAAAAAGQPAGGGVNVPNTSGVTPLRVAAAQGHAGVVEALLAAGADVEAADKDGFTPLYVACARSHVEAARLLLTGGALPDRPDRSQRTPLWAALHPGGAAKAGACPDRRAAVVRALLGAGADVHLLPDARDRDYCWQVLAQSIAAGE</sequence>
<dbReference type="Proteomes" id="UP000612055">
    <property type="component" value="Unassembled WGS sequence"/>
</dbReference>
<feature type="compositionally biased region" description="Gly residues" evidence="4">
    <location>
        <begin position="493"/>
        <end position="504"/>
    </location>
</feature>
<protein>
    <submittedName>
        <fullName evidence="5">Uncharacterized protein</fullName>
    </submittedName>
</protein>
<name>A0A835YFN1_9CHLO</name>
<dbReference type="EMBL" id="JAEHOE010000001">
    <property type="protein sequence ID" value="KAG2501676.1"/>
    <property type="molecule type" value="Genomic_DNA"/>
</dbReference>
<keyword evidence="1" id="KW-0677">Repeat</keyword>
<comment type="caution">
    <text evidence="5">The sequence shown here is derived from an EMBL/GenBank/DDBJ whole genome shotgun (WGS) entry which is preliminary data.</text>
</comment>
<keyword evidence="6" id="KW-1185">Reference proteome</keyword>
<reference evidence="5" key="1">
    <citation type="journal article" date="2020" name="bioRxiv">
        <title>Comparative genomics of Chlamydomonas.</title>
        <authorList>
            <person name="Craig R.J."/>
            <person name="Hasan A.R."/>
            <person name="Ness R.W."/>
            <person name="Keightley P.D."/>
        </authorList>
    </citation>
    <scope>NUCLEOTIDE SEQUENCE</scope>
    <source>
        <strain evidence="5">CCAP 11/70</strain>
    </source>
</reference>
<dbReference type="GO" id="GO:0006511">
    <property type="term" value="P:ubiquitin-dependent protein catabolic process"/>
    <property type="evidence" value="ECO:0007669"/>
    <property type="project" value="TreeGrafter"/>
</dbReference>
<dbReference type="AlphaFoldDB" id="A0A835YFN1"/>
<evidence type="ECO:0000256" key="4">
    <source>
        <dbReference type="SAM" id="MobiDB-lite"/>
    </source>
</evidence>